<gene>
    <name evidence="2" type="ORF">ACFPET_03845</name>
</gene>
<sequence>MPALLNPDEPMPVRLMSTVWADRSGLHDDLETVDGLREWLAATGDSDPEVEVSPSERDLELYRRLRDALRRLAALRTGDTREAAVSPTREVCLAVEDVNAAVAQAPTWPLLAFEDDELVRRSAGEAPMAERRLSSIAVRGIELLTGPDAADLRSCYAPGCVLYFVKDHPRREWCSAGCGNRARAARHYARHRKGLSVVRGRGAPSVLVNGRGFFIGEITAYITVVSVASVRNSR</sequence>
<dbReference type="InterPro" id="IPR023286">
    <property type="entry name" value="ABATE_dom_sf"/>
</dbReference>
<dbReference type="EMBL" id="JBHSDK010000003">
    <property type="protein sequence ID" value="MFC4334327.1"/>
    <property type="molecule type" value="Genomic_DNA"/>
</dbReference>
<organism evidence="2 3">
    <name type="scientific">Salininema proteolyticum</name>
    <dbReference type="NCBI Taxonomy" id="1607685"/>
    <lineage>
        <taxon>Bacteria</taxon>
        <taxon>Bacillati</taxon>
        <taxon>Actinomycetota</taxon>
        <taxon>Actinomycetes</taxon>
        <taxon>Glycomycetales</taxon>
        <taxon>Glycomycetaceae</taxon>
        <taxon>Salininema</taxon>
    </lineage>
</organism>
<feature type="domain" description="Zinc finger CGNR" evidence="1">
    <location>
        <begin position="152"/>
        <end position="191"/>
    </location>
</feature>
<dbReference type="InterPro" id="IPR021005">
    <property type="entry name" value="Znf_CGNR"/>
</dbReference>
<accession>A0ABV8TUP6</accession>
<evidence type="ECO:0000259" key="1">
    <source>
        <dbReference type="Pfam" id="PF11706"/>
    </source>
</evidence>
<proteinExistence type="predicted"/>
<evidence type="ECO:0000313" key="2">
    <source>
        <dbReference type="EMBL" id="MFC4334327.1"/>
    </source>
</evidence>
<protein>
    <submittedName>
        <fullName evidence="2">ABATE domain-containing protein</fullName>
    </submittedName>
</protein>
<dbReference type="Gene3D" id="1.10.3300.10">
    <property type="entry name" value="Jann2411-like domain"/>
    <property type="match status" value="1"/>
</dbReference>
<reference evidence="3" key="1">
    <citation type="journal article" date="2019" name="Int. J. Syst. Evol. Microbiol.">
        <title>The Global Catalogue of Microorganisms (GCM) 10K type strain sequencing project: providing services to taxonomists for standard genome sequencing and annotation.</title>
        <authorList>
            <consortium name="The Broad Institute Genomics Platform"/>
            <consortium name="The Broad Institute Genome Sequencing Center for Infectious Disease"/>
            <person name="Wu L."/>
            <person name="Ma J."/>
        </authorList>
    </citation>
    <scope>NUCLEOTIDE SEQUENCE [LARGE SCALE GENOMIC DNA]</scope>
    <source>
        <strain evidence="3">IBRC-M 10908</strain>
    </source>
</reference>
<dbReference type="Pfam" id="PF11706">
    <property type="entry name" value="zf-CGNR"/>
    <property type="match status" value="1"/>
</dbReference>
<dbReference type="SUPFAM" id="SSF160904">
    <property type="entry name" value="Jann2411-like"/>
    <property type="match status" value="1"/>
</dbReference>
<name>A0ABV8TUP6_9ACTN</name>
<keyword evidence="3" id="KW-1185">Reference proteome</keyword>
<dbReference type="RefSeq" id="WP_380618059.1">
    <property type="nucleotide sequence ID" value="NZ_JBHSDK010000003.1"/>
</dbReference>
<evidence type="ECO:0000313" key="3">
    <source>
        <dbReference type="Proteomes" id="UP001595823"/>
    </source>
</evidence>
<comment type="caution">
    <text evidence="2">The sequence shown here is derived from an EMBL/GenBank/DDBJ whole genome shotgun (WGS) entry which is preliminary data.</text>
</comment>
<dbReference type="PANTHER" id="PTHR35525">
    <property type="entry name" value="BLL6575 PROTEIN"/>
    <property type="match status" value="1"/>
</dbReference>
<dbReference type="PANTHER" id="PTHR35525:SF3">
    <property type="entry name" value="BLL6575 PROTEIN"/>
    <property type="match status" value="1"/>
</dbReference>
<dbReference type="Proteomes" id="UP001595823">
    <property type="component" value="Unassembled WGS sequence"/>
</dbReference>
<dbReference type="Pfam" id="PF07336">
    <property type="entry name" value="ABATE"/>
    <property type="match status" value="1"/>
</dbReference>
<dbReference type="InterPro" id="IPR010852">
    <property type="entry name" value="ABATE"/>
</dbReference>